<dbReference type="EMBL" id="JAUKPO010000024">
    <property type="protein sequence ID" value="MDO1449968.1"/>
    <property type="molecule type" value="Genomic_DNA"/>
</dbReference>
<evidence type="ECO:0000313" key="11">
    <source>
        <dbReference type="Proteomes" id="UP001168528"/>
    </source>
</evidence>
<evidence type="ECO:0000256" key="4">
    <source>
        <dbReference type="ARBA" id="ARBA00022679"/>
    </source>
</evidence>
<keyword evidence="7 8" id="KW-0472">Membrane</keyword>
<feature type="transmembrane region" description="Helical" evidence="8">
    <location>
        <begin position="220"/>
        <end position="242"/>
    </location>
</feature>
<evidence type="ECO:0000259" key="9">
    <source>
        <dbReference type="Pfam" id="PF13231"/>
    </source>
</evidence>
<dbReference type="InterPro" id="IPR038731">
    <property type="entry name" value="RgtA/B/C-like"/>
</dbReference>
<feature type="transmembrane region" description="Helical" evidence="8">
    <location>
        <begin position="408"/>
        <end position="426"/>
    </location>
</feature>
<name>A0ABT8RFN2_9BACT</name>
<evidence type="ECO:0000256" key="5">
    <source>
        <dbReference type="ARBA" id="ARBA00022692"/>
    </source>
</evidence>
<keyword evidence="11" id="KW-1185">Reference proteome</keyword>
<feature type="transmembrane region" description="Helical" evidence="8">
    <location>
        <begin position="127"/>
        <end position="143"/>
    </location>
</feature>
<feature type="transmembrane region" description="Helical" evidence="8">
    <location>
        <begin position="283"/>
        <end position="305"/>
    </location>
</feature>
<comment type="subcellular location">
    <subcellularLocation>
        <location evidence="1">Cell membrane</location>
        <topology evidence="1">Multi-pass membrane protein</topology>
    </subcellularLocation>
</comment>
<proteinExistence type="predicted"/>
<keyword evidence="3" id="KW-0328">Glycosyltransferase</keyword>
<dbReference type="InterPro" id="IPR050297">
    <property type="entry name" value="LipidA_mod_glycosyltrf_83"/>
</dbReference>
<comment type="caution">
    <text evidence="10">The sequence shown here is derived from an EMBL/GenBank/DDBJ whole genome shotgun (WGS) entry which is preliminary data.</text>
</comment>
<dbReference type="Pfam" id="PF13231">
    <property type="entry name" value="PMT_2"/>
    <property type="match status" value="1"/>
</dbReference>
<feature type="transmembrane region" description="Helical" evidence="8">
    <location>
        <begin position="176"/>
        <end position="208"/>
    </location>
</feature>
<evidence type="ECO:0000256" key="2">
    <source>
        <dbReference type="ARBA" id="ARBA00022475"/>
    </source>
</evidence>
<feature type="domain" description="Glycosyltransferase RgtA/B/C/D-like" evidence="9">
    <location>
        <begin position="76"/>
        <end position="231"/>
    </location>
</feature>
<evidence type="ECO:0000256" key="7">
    <source>
        <dbReference type="ARBA" id="ARBA00023136"/>
    </source>
</evidence>
<evidence type="ECO:0000256" key="6">
    <source>
        <dbReference type="ARBA" id="ARBA00022989"/>
    </source>
</evidence>
<dbReference type="PANTHER" id="PTHR33908:SF3">
    <property type="entry name" value="UNDECAPRENYL PHOSPHATE-ALPHA-4-AMINO-4-DEOXY-L-ARABINOSE ARABINOSYL TRANSFERASE"/>
    <property type="match status" value="1"/>
</dbReference>
<gene>
    <name evidence="10" type="ORF">Q0590_27055</name>
</gene>
<dbReference type="RefSeq" id="WP_302040770.1">
    <property type="nucleotide sequence ID" value="NZ_JAUKPO010000024.1"/>
</dbReference>
<reference evidence="10" key="1">
    <citation type="submission" date="2023-07" db="EMBL/GenBank/DDBJ databases">
        <title>The genome sequence of Rhodocytophaga aerolata KACC 12507.</title>
        <authorList>
            <person name="Zhang X."/>
        </authorList>
    </citation>
    <scope>NUCLEOTIDE SEQUENCE</scope>
    <source>
        <strain evidence="10">KACC 12507</strain>
    </source>
</reference>
<feature type="transmembrane region" description="Helical" evidence="8">
    <location>
        <begin position="347"/>
        <end position="365"/>
    </location>
</feature>
<feature type="transmembrane region" description="Helical" evidence="8">
    <location>
        <begin position="21"/>
        <end position="41"/>
    </location>
</feature>
<evidence type="ECO:0000256" key="1">
    <source>
        <dbReference type="ARBA" id="ARBA00004651"/>
    </source>
</evidence>
<feature type="transmembrane region" description="Helical" evidence="8">
    <location>
        <begin position="325"/>
        <end position="341"/>
    </location>
</feature>
<keyword evidence="4" id="KW-0808">Transferase</keyword>
<organism evidence="10 11">
    <name type="scientific">Rhodocytophaga aerolata</name>
    <dbReference type="NCBI Taxonomy" id="455078"/>
    <lineage>
        <taxon>Bacteria</taxon>
        <taxon>Pseudomonadati</taxon>
        <taxon>Bacteroidota</taxon>
        <taxon>Cytophagia</taxon>
        <taxon>Cytophagales</taxon>
        <taxon>Rhodocytophagaceae</taxon>
        <taxon>Rhodocytophaga</taxon>
    </lineage>
</organism>
<keyword evidence="5 8" id="KW-0812">Transmembrane</keyword>
<evidence type="ECO:0000256" key="8">
    <source>
        <dbReference type="SAM" id="Phobius"/>
    </source>
</evidence>
<dbReference type="Proteomes" id="UP001168528">
    <property type="component" value="Unassembled WGS sequence"/>
</dbReference>
<dbReference type="PANTHER" id="PTHR33908">
    <property type="entry name" value="MANNOSYLTRANSFERASE YKCB-RELATED"/>
    <property type="match status" value="1"/>
</dbReference>
<keyword evidence="6 8" id="KW-1133">Transmembrane helix</keyword>
<accession>A0ABT8RFN2</accession>
<evidence type="ECO:0000256" key="3">
    <source>
        <dbReference type="ARBA" id="ARBA00022676"/>
    </source>
</evidence>
<feature type="transmembrane region" description="Helical" evidence="8">
    <location>
        <begin position="97"/>
        <end position="115"/>
    </location>
</feature>
<evidence type="ECO:0000313" key="10">
    <source>
        <dbReference type="EMBL" id="MDO1449968.1"/>
    </source>
</evidence>
<protein>
    <submittedName>
        <fullName evidence="10">Glycosyltransferase family 39 protein</fullName>
    </submittedName>
</protein>
<sequence>MKTIAASQSPLSITSLTEQSMLWKVLPFVGIYLVYGIGLFIDVMDVDASQYASMAREMLETGNYLQLYNRYQDYLDKPPLLFWLSALSFKLFGISNFAYKLPAFLFSLIGTYATYRLAKLFYGKETGYIAALLLASCQAFFLFNHDVRTDTNLTGAVILAIWQLAEFNRSGKIGNLILGFTGVALAMLAKGPIGLMVPVLAFATDFIIKRQWSSFFKWQWLLGIVWVGLLLLPMCIGLYQQFDLHPEKVMYGQTGTSGLKFFFWTQSFGRLTGENVWKNNADIFFFMHTFLWSFLPWSLLFIAGLFKDTKELFKKKFRLTSNEEAITWGGFIFPYIALSTSKYQLPHYIFVLYPLAAIIAAKYVYRLLAQKESVKAFVVWKNIQLFAILVIWTAIALLILISFPLTNIFLWILLLVFFAGSLYMYFKGSNWYKQLIIPSVIAITGANLALNAHVYPQLFTYQSPGAVARYVQAKGIDLDNFYFYKTHMHSLDFYAQRIVPSLEETNAMATFSPETPYWIYTNADGLSILQALQVNPQIVETFDHFHISTLTLPFLNPNTREKAIEKRFLLKVGK</sequence>
<keyword evidence="2" id="KW-1003">Cell membrane</keyword>
<feature type="transmembrane region" description="Helical" evidence="8">
    <location>
        <begin position="385"/>
        <end position="402"/>
    </location>
</feature>